<dbReference type="OrthoDB" id="3176171at2759"/>
<dbReference type="GO" id="GO:0008017">
    <property type="term" value="F:microtubule binding"/>
    <property type="evidence" value="ECO:0007669"/>
    <property type="project" value="InterPro"/>
</dbReference>
<feature type="region of interest" description="Disordered" evidence="5">
    <location>
        <begin position="714"/>
        <end position="774"/>
    </location>
</feature>
<dbReference type="PRINTS" id="PR00380">
    <property type="entry name" value="KINESINHEAVY"/>
</dbReference>
<dbReference type="PANTHER" id="PTHR47972:SF28">
    <property type="entry name" value="KINESIN-LIKE PROTEIN KLP-3"/>
    <property type="match status" value="1"/>
</dbReference>
<feature type="region of interest" description="Disordered" evidence="5">
    <location>
        <begin position="620"/>
        <end position="652"/>
    </location>
</feature>
<feature type="compositionally biased region" description="Basic residues" evidence="5">
    <location>
        <begin position="759"/>
        <end position="774"/>
    </location>
</feature>
<dbReference type="SMART" id="SM00129">
    <property type="entry name" value="KISc"/>
    <property type="match status" value="1"/>
</dbReference>
<organism evidence="7 8">
    <name type="scientific">Vitrella brassicaformis (strain CCMP3155)</name>
    <dbReference type="NCBI Taxonomy" id="1169540"/>
    <lineage>
        <taxon>Eukaryota</taxon>
        <taxon>Sar</taxon>
        <taxon>Alveolata</taxon>
        <taxon>Colpodellida</taxon>
        <taxon>Vitrellaceae</taxon>
        <taxon>Vitrella</taxon>
    </lineage>
</organism>
<dbReference type="GO" id="GO:0007018">
    <property type="term" value="P:microtubule-based movement"/>
    <property type="evidence" value="ECO:0007669"/>
    <property type="project" value="InterPro"/>
</dbReference>
<feature type="region of interest" description="Disordered" evidence="5">
    <location>
        <begin position="513"/>
        <end position="604"/>
    </location>
</feature>
<dbReference type="GO" id="GO:0005524">
    <property type="term" value="F:ATP binding"/>
    <property type="evidence" value="ECO:0007669"/>
    <property type="project" value="UniProtKB-UniRule"/>
</dbReference>
<dbReference type="InParanoid" id="A0A0G4GVU4"/>
<feature type="compositionally biased region" description="Pro residues" evidence="5">
    <location>
        <begin position="716"/>
        <end position="732"/>
    </location>
</feature>
<feature type="region of interest" description="Disordered" evidence="5">
    <location>
        <begin position="176"/>
        <end position="201"/>
    </location>
</feature>
<evidence type="ECO:0000256" key="4">
    <source>
        <dbReference type="RuleBase" id="RU000394"/>
    </source>
</evidence>
<keyword evidence="4" id="KW-0493">Microtubule</keyword>
<feature type="region of interest" description="Disordered" evidence="5">
    <location>
        <begin position="466"/>
        <end position="500"/>
    </location>
</feature>
<dbReference type="PANTHER" id="PTHR47972">
    <property type="entry name" value="KINESIN-LIKE PROTEIN KLP-3"/>
    <property type="match status" value="1"/>
</dbReference>
<feature type="compositionally biased region" description="Basic and acidic residues" evidence="5">
    <location>
        <begin position="634"/>
        <end position="646"/>
    </location>
</feature>
<evidence type="ECO:0000259" key="6">
    <source>
        <dbReference type="PROSITE" id="PS50067"/>
    </source>
</evidence>
<name>A0A0G4GVU4_VITBC</name>
<proteinExistence type="inferred from homology"/>
<dbReference type="VEuPathDB" id="CryptoDB:Vbra_18794"/>
<dbReference type="PROSITE" id="PS00411">
    <property type="entry name" value="KINESIN_MOTOR_1"/>
    <property type="match status" value="1"/>
</dbReference>
<dbReference type="InterPro" id="IPR001752">
    <property type="entry name" value="Kinesin_motor_dom"/>
</dbReference>
<dbReference type="Proteomes" id="UP000041254">
    <property type="component" value="Unassembled WGS sequence"/>
</dbReference>
<protein>
    <recommendedName>
        <fullName evidence="4">Kinesin-like protein</fullName>
    </recommendedName>
</protein>
<dbReference type="GO" id="GO:0005874">
    <property type="term" value="C:microtubule"/>
    <property type="evidence" value="ECO:0007669"/>
    <property type="project" value="UniProtKB-KW"/>
</dbReference>
<dbReference type="EMBL" id="CDMY01000840">
    <property type="protein sequence ID" value="CEM35002.1"/>
    <property type="molecule type" value="Genomic_DNA"/>
</dbReference>
<dbReference type="STRING" id="1169540.A0A0G4GVU4"/>
<evidence type="ECO:0000256" key="5">
    <source>
        <dbReference type="SAM" id="MobiDB-lite"/>
    </source>
</evidence>
<dbReference type="InterPro" id="IPR027417">
    <property type="entry name" value="P-loop_NTPase"/>
</dbReference>
<dbReference type="PROSITE" id="PS50067">
    <property type="entry name" value="KINESIN_MOTOR_2"/>
    <property type="match status" value="1"/>
</dbReference>
<keyword evidence="1 3" id="KW-0547">Nucleotide-binding</keyword>
<dbReference type="SUPFAM" id="SSF52540">
    <property type="entry name" value="P-loop containing nucleoside triphosphate hydrolases"/>
    <property type="match status" value="1"/>
</dbReference>
<evidence type="ECO:0000256" key="2">
    <source>
        <dbReference type="ARBA" id="ARBA00022840"/>
    </source>
</evidence>
<dbReference type="Pfam" id="PF00225">
    <property type="entry name" value="Kinesin"/>
    <property type="match status" value="1"/>
</dbReference>
<reference evidence="7 8" key="1">
    <citation type="submission" date="2014-11" db="EMBL/GenBank/DDBJ databases">
        <authorList>
            <person name="Zhu J."/>
            <person name="Qi W."/>
            <person name="Song R."/>
        </authorList>
    </citation>
    <scope>NUCLEOTIDE SEQUENCE [LARGE SCALE GENOMIC DNA]</scope>
</reference>
<feature type="compositionally biased region" description="Pro residues" evidence="5">
    <location>
        <begin position="474"/>
        <end position="487"/>
    </location>
</feature>
<feature type="compositionally biased region" description="Low complexity" evidence="5">
    <location>
        <begin position="186"/>
        <end position="197"/>
    </location>
</feature>
<evidence type="ECO:0000256" key="1">
    <source>
        <dbReference type="ARBA" id="ARBA00022741"/>
    </source>
</evidence>
<dbReference type="InterPro" id="IPR019821">
    <property type="entry name" value="Kinesin_motor_CS"/>
</dbReference>
<evidence type="ECO:0000313" key="7">
    <source>
        <dbReference type="EMBL" id="CEM35002.1"/>
    </source>
</evidence>
<dbReference type="InterPro" id="IPR036961">
    <property type="entry name" value="Kinesin_motor_dom_sf"/>
</dbReference>
<keyword evidence="2 3" id="KW-0067">ATP-binding</keyword>
<evidence type="ECO:0000256" key="3">
    <source>
        <dbReference type="PROSITE-ProRule" id="PRU00283"/>
    </source>
</evidence>
<dbReference type="Gene3D" id="3.40.850.10">
    <property type="entry name" value="Kinesin motor domain"/>
    <property type="match status" value="1"/>
</dbReference>
<accession>A0A0G4GVU4</accession>
<feature type="binding site" evidence="3">
    <location>
        <begin position="112"/>
        <end position="119"/>
    </location>
    <ligand>
        <name>ATP</name>
        <dbReference type="ChEBI" id="CHEBI:30616"/>
    </ligand>
</feature>
<sequence length="774" mass="85202">MAGDVMVWRDAYKSLLQQLTDLEKEAACVQVFCRTRPPADEAASSICEITSQSNQIAILDPGRRGTSSRRTYSFDRVFDPSASGSQEDVFGSVRTACGAVLRGRSLCVFAYGMTGAGKTHTMTGTSEEPGLTPRALDFIFQEIDAARRRSPDIKIRASVSVLEVYCEQIRNLLDDIPTTEARGPHGTADGGASSSSGLRNRTQNTTIPEWTEVEVQDAKEALQLMQKGSSRRAVEATLCNANSSRSHCLSCLTVTVEEGSEGPKTGRLALVDLAGSERMYKSGVDGRALKEGAYINRSISALGDVIEAVASKQPHVPFRNSKLTLLLQDLLTHSARLVMIVHVSTRPEDYHETLHSLQWASRFKGADFGAVGVRARRDEAEITKLRAALAKANEEIQTLQAAAEQLQERAKDRAGSQDRLAAALRELEGLRESKARLEQELRRASETLAAQEKELEDQRALIARLQSTQDNDNMPPPSRIPFAPSLPRPAKRRQDTPFPHRRVARKRAEHLDNHHDGHQHHHPKLEDGPVPFRTMMDIDKDVGRDGDAGQVETGEGGQEGDEGIPQAFGSRKLGFSPPPRKRDVRDDAEDDDHQDNDMAAPIDTTPPQEIHALEQVQHELAQEGAGEGDGEGAEADKGEWAEEGNRVSRLRRSPVYNVYRDRRLRSCMKRGIPFGKRPKRSQKTVRQLLGLSPIPNAMDITPPKAVTFNEQVEVFEPPPLPSPEPTPPPQAPPQAAAGRGRGNRRGALVRRPPTPLRPARPRRQAGQRGRGRGM</sequence>
<feature type="domain" description="Kinesin motor" evidence="6">
    <location>
        <begin position="28"/>
        <end position="366"/>
    </location>
</feature>
<comment type="similarity">
    <text evidence="3 4">Belongs to the TRAFAC class myosin-kinesin ATPase superfamily. Kinesin family.</text>
</comment>
<dbReference type="InterPro" id="IPR027640">
    <property type="entry name" value="Kinesin-like_fam"/>
</dbReference>
<evidence type="ECO:0000313" key="8">
    <source>
        <dbReference type="Proteomes" id="UP000041254"/>
    </source>
</evidence>
<gene>
    <name evidence="7" type="ORF">Vbra_18794</name>
</gene>
<keyword evidence="8" id="KW-1185">Reference proteome</keyword>
<feature type="compositionally biased region" description="Basic and acidic residues" evidence="5">
    <location>
        <begin position="536"/>
        <end position="547"/>
    </location>
</feature>
<keyword evidence="3 4" id="KW-0505">Motor protein</keyword>
<dbReference type="GO" id="GO:0003777">
    <property type="term" value="F:microtubule motor activity"/>
    <property type="evidence" value="ECO:0007669"/>
    <property type="project" value="InterPro"/>
</dbReference>
<dbReference type="AlphaFoldDB" id="A0A0G4GVU4"/>